<dbReference type="Pfam" id="PF00067">
    <property type="entry name" value="p450"/>
    <property type="match status" value="1"/>
</dbReference>
<dbReference type="InterPro" id="IPR002401">
    <property type="entry name" value="Cyt_P450_E_grp-I"/>
</dbReference>
<reference evidence="8" key="1">
    <citation type="submission" date="2021-03" db="EMBL/GenBank/DDBJ databases">
        <title>Revisited historic fungal species revealed as producer of novel bioactive compounds through whole genome sequencing and comparative genomics.</title>
        <authorList>
            <person name="Vignolle G.A."/>
            <person name="Hochenegger N."/>
            <person name="Mach R.L."/>
            <person name="Mach-Aigner A.R."/>
            <person name="Javad Rahimi M."/>
            <person name="Salim K.A."/>
            <person name="Chan C.M."/>
            <person name="Lim L.B.L."/>
            <person name="Cai F."/>
            <person name="Druzhinina I.S."/>
            <person name="U'Ren J.M."/>
            <person name="Derntl C."/>
        </authorList>
    </citation>
    <scope>NUCLEOTIDE SEQUENCE</scope>
    <source>
        <strain evidence="8">TUCIM 5799</strain>
    </source>
</reference>
<proteinExistence type="inferred from homology"/>
<organism evidence="8 9">
    <name type="scientific">Neoarthrinium moseri</name>
    <dbReference type="NCBI Taxonomy" id="1658444"/>
    <lineage>
        <taxon>Eukaryota</taxon>
        <taxon>Fungi</taxon>
        <taxon>Dikarya</taxon>
        <taxon>Ascomycota</taxon>
        <taxon>Pezizomycotina</taxon>
        <taxon>Sordariomycetes</taxon>
        <taxon>Xylariomycetidae</taxon>
        <taxon>Amphisphaeriales</taxon>
        <taxon>Apiosporaceae</taxon>
        <taxon>Neoarthrinium</taxon>
    </lineage>
</organism>
<dbReference type="PANTHER" id="PTHR24305">
    <property type="entry name" value="CYTOCHROME P450"/>
    <property type="match status" value="1"/>
</dbReference>
<dbReference type="PRINTS" id="PR00463">
    <property type="entry name" value="EP450I"/>
</dbReference>
<evidence type="ECO:0000256" key="2">
    <source>
        <dbReference type="ARBA" id="ARBA00010617"/>
    </source>
</evidence>
<dbReference type="GO" id="GO:0016705">
    <property type="term" value="F:oxidoreductase activity, acting on paired donors, with incorporation or reduction of molecular oxygen"/>
    <property type="evidence" value="ECO:0007669"/>
    <property type="project" value="InterPro"/>
</dbReference>
<dbReference type="PROSITE" id="PS00086">
    <property type="entry name" value="CYTOCHROME_P450"/>
    <property type="match status" value="1"/>
</dbReference>
<dbReference type="SUPFAM" id="SSF48264">
    <property type="entry name" value="Cytochrome P450"/>
    <property type="match status" value="1"/>
</dbReference>
<comment type="caution">
    <text evidence="8">The sequence shown here is derived from an EMBL/GenBank/DDBJ whole genome shotgun (WGS) entry which is preliminary data.</text>
</comment>
<dbReference type="EMBL" id="JAFIMR010000045">
    <property type="protein sequence ID" value="KAI1856230.1"/>
    <property type="molecule type" value="Genomic_DNA"/>
</dbReference>
<dbReference type="InterPro" id="IPR036396">
    <property type="entry name" value="Cyt_P450_sf"/>
</dbReference>
<dbReference type="GO" id="GO:0005506">
    <property type="term" value="F:iron ion binding"/>
    <property type="evidence" value="ECO:0007669"/>
    <property type="project" value="InterPro"/>
</dbReference>
<evidence type="ECO:0000313" key="8">
    <source>
        <dbReference type="EMBL" id="KAI1856230.1"/>
    </source>
</evidence>
<dbReference type="InterPro" id="IPR001128">
    <property type="entry name" value="Cyt_P450"/>
</dbReference>
<gene>
    <name evidence="8" type="ORF">JX265_011742</name>
</gene>
<evidence type="ECO:0000256" key="6">
    <source>
        <dbReference type="PIRSR" id="PIRSR602401-1"/>
    </source>
</evidence>
<dbReference type="InterPro" id="IPR050121">
    <property type="entry name" value="Cytochrome_P450_monoxygenase"/>
</dbReference>
<evidence type="ECO:0000256" key="5">
    <source>
        <dbReference type="ARBA" id="ARBA00023004"/>
    </source>
</evidence>
<evidence type="ECO:0000256" key="7">
    <source>
        <dbReference type="RuleBase" id="RU000461"/>
    </source>
</evidence>
<keyword evidence="9" id="KW-1185">Reference proteome</keyword>
<dbReference type="PRINTS" id="PR00385">
    <property type="entry name" value="P450"/>
</dbReference>
<dbReference type="CDD" id="cd11060">
    <property type="entry name" value="CYP57A1-like"/>
    <property type="match status" value="1"/>
</dbReference>
<evidence type="ECO:0000313" key="9">
    <source>
        <dbReference type="Proteomes" id="UP000829685"/>
    </source>
</evidence>
<evidence type="ECO:0000256" key="4">
    <source>
        <dbReference type="ARBA" id="ARBA00022723"/>
    </source>
</evidence>
<keyword evidence="3 6" id="KW-0349">Heme</keyword>
<keyword evidence="7" id="KW-0560">Oxidoreductase</keyword>
<name>A0A9P9WC10_9PEZI</name>
<accession>A0A9P9WC10</accession>
<comment type="cofactor">
    <cofactor evidence="1 6">
        <name>heme</name>
        <dbReference type="ChEBI" id="CHEBI:30413"/>
    </cofactor>
</comment>
<dbReference type="GO" id="GO:0004497">
    <property type="term" value="F:monooxygenase activity"/>
    <property type="evidence" value="ECO:0007669"/>
    <property type="project" value="UniProtKB-KW"/>
</dbReference>
<dbReference type="Gene3D" id="1.10.630.10">
    <property type="entry name" value="Cytochrome P450"/>
    <property type="match status" value="1"/>
</dbReference>
<evidence type="ECO:0000256" key="3">
    <source>
        <dbReference type="ARBA" id="ARBA00022617"/>
    </source>
</evidence>
<keyword evidence="7" id="KW-0503">Monooxygenase</keyword>
<evidence type="ECO:0000256" key="1">
    <source>
        <dbReference type="ARBA" id="ARBA00001971"/>
    </source>
</evidence>
<dbReference type="InterPro" id="IPR017972">
    <property type="entry name" value="Cyt_P450_CS"/>
</dbReference>
<dbReference type="AlphaFoldDB" id="A0A9P9WC10"/>
<comment type="similarity">
    <text evidence="2 7">Belongs to the cytochrome P450 family.</text>
</comment>
<protein>
    <submittedName>
        <fullName evidence="8">Uncharacterized protein</fullName>
    </submittedName>
</protein>
<feature type="binding site" description="axial binding residue" evidence="6">
    <location>
        <position position="407"/>
    </location>
    <ligand>
        <name>heme</name>
        <dbReference type="ChEBI" id="CHEBI:30413"/>
    </ligand>
    <ligandPart>
        <name>Fe</name>
        <dbReference type="ChEBI" id="CHEBI:18248"/>
    </ligandPart>
</feature>
<dbReference type="GO" id="GO:0020037">
    <property type="term" value="F:heme binding"/>
    <property type="evidence" value="ECO:0007669"/>
    <property type="project" value="InterPro"/>
</dbReference>
<keyword evidence="4 6" id="KW-0479">Metal-binding</keyword>
<keyword evidence="5 6" id="KW-0408">Iron</keyword>
<dbReference type="PANTHER" id="PTHR24305:SF232">
    <property type="entry name" value="P450, PUTATIVE (EUROFUNG)-RELATED"/>
    <property type="match status" value="1"/>
</dbReference>
<dbReference type="Proteomes" id="UP000829685">
    <property type="component" value="Unassembled WGS sequence"/>
</dbReference>
<sequence>MHLVTKRLHEQYGPIVRIGPNHLDLDCPSLIKTCLDRNGLWRKTEFYAVSGVLHEGKVAYNIFSETNSAEHARIKKPIAKYYSMNGVLTLQPHIDNVLGHFVRQIDARFVGTGEEMGPAFDFGQWVLYLGWDMVGKVTYGKRVGYLDKGYDFDGTLNVEDKAMDYLVTVGMQPGLDKFLDKNRLYRIGPPSFGSLVAISLQHLIRRYDGSDKHDPAKPDFMDRYIEAKAEHPDIVDDQRLLSYLLANMAAGADTTALTLRSVFYLSLKHPSVWARLQAEVLAAPFARKKTMDLPASFADARALPYLEAVVREALRLYPGNCFPMERYVPAGGVTLPDGSFVGEGAAVGFNAYVLHRNAGVWGADAEAFRPERWLRDEAAGEGEDAFRRRLTDMNNCDLSFGAGQRKCIGMNLGMMQVYKTVATLVALYEFELADPEREWRIHNSIFPRQSGVEFRMRKREGVVVRGGLDLYD</sequence>